<dbReference type="GO" id="GO:0009451">
    <property type="term" value="P:RNA modification"/>
    <property type="evidence" value="ECO:0007669"/>
    <property type="project" value="InterPro"/>
</dbReference>
<accession>A0A396JZA4</accession>
<dbReference type="InterPro" id="IPR011990">
    <property type="entry name" value="TPR-like_helical_dom_sf"/>
</dbReference>
<dbReference type="AlphaFoldDB" id="A0A396JZA4"/>
<keyword evidence="1" id="KW-1133">Transmembrane helix</keyword>
<evidence type="ECO:0000313" key="2">
    <source>
        <dbReference type="EMBL" id="RHN82011.1"/>
    </source>
</evidence>
<evidence type="ECO:0000313" key="3">
    <source>
        <dbReference type="Proteomes" id="UP000265566"/>
    </source>
</evidence>
<comment type="caution">
    <text evidence="2">The sequence shown here is derived from an EMBL/GenBank/DDBJ whole genome shotgun (WGS) entry which is preliminary data.</text>
</comment>
<sequence>MALRQFEEMTFGSRGIRLSYVTLVSILSACGRAGVVLRGMQIFESMRLNYAIEPGTGHYACVVGLLGSVC</sequence>
<keyword evidence="1" id="KW-0812">Transmembrane</keyword>
<name>A0A396JZA4_MEDTR</name>
<gene>
    <name evidence="2" type="ORF">MtrunA17_Chr1g0205301</name>
</gene>
<dbReference type="Gramene" id="rna6127">
    <property type="protein sequence ID" value="RHN82011.1"/>
    <property type="gene ID" value="gene6127"/>
</dbReference>
<dbReference type="Proteomes" id="UP000265566">
    <property type="component" value="Chromosome 1"/>
</dbReference>
<dbReference type="EMBL" id="PSQE01000001">
    <property type="protein sequence ID" value="RHN82011.1"/>
    <property type="molecule type" value="Genomic_DNA"/>
</dbReference>
<feature type="transmembrane region" description="Helical" evidence="1">
    <location>
        <begin position="20"/>
        <end position="37"/>
    </location>
</feature>
<organism evidence="2 3">
    <name type="scientific">Medicago truncatula</name>
    <name type="common">Barrel medic</name>
    <name type="synonym">Medicago tribuloides</name>
    <dbReference type="NCBI Taxonomy" id="3880"/>
    <lineage>
        <taxon>Eukaryota</taxon>
        <taxon>Viridiplantae</taxon>
        <taxon>Streptophyta</taxon>
        <taxon>Embryophyta</taxon>
        <taxon>Tracheophyta</taxon>
        <taxon>Spermatophyta</taxon>
        <taxon>Magnoliopsida</taxon>
        <taxon>eudicotyledons</taxon>
        <taxon>Gunneridae</taxon>
        <taxon>Pentapetalae</taxon>
        <taxon>rosids</taxon>
        <taxon>fabids</taxon>
        <taxon>Fabales</taxon>
        <taxon>Fabaceae</taxon>
        <taxon>Papilionoideae</taxon>
        <taxon>50 kb inversion clade</taxon>
        <taxon>NPAAA clade</taxon>
        <taxon>Hologalegina</taxon>
        <taxon>IRL clade</taxon>
        <taxon>Trifolieae</taxon>
        <taxon>Medicago</taxon>
    </lineage>
</organism>
<reference evidence="3" key="1">
    <citation type="journal article" date="2018" name="Nat. Plants">
        <title>Whole-genome landscape of Medicago truncatula symbiotic genes.</title>
        <authorList>
            <person name="Pecrix Y."/>
            <person name="Staton S.E."/>
            <person name="Sallet E."/>
            <person name="Lelandais-Briere C."/>
            <person name="Moreau S."/>
            <person name="Carrere S."/>
            <person name="Blein T."/>
            <person name="Jardinaud M.F."/>
            <person name="Latrasse D."/>
            <person name="Zouine M."/>
            <person name="Zahm M."/>
            <person name="Kreplak J."/>
            <person name="Mayjonade B."/>
            <person name="Satge C."/>
            <person name="Perez M."/>
            <person name="Cauet S."/>
            <person name="Marande W."/>
            <person name="Chantry-Darmon C."/>
            <person name="Lopez-Roques C."/>
            <person name="Bouchez O."/>
            <person name="Berard A."/>
            <person name="Debelle F."/>
            <person name="Munos S."/>
            <person name="Bendahmane A."/>
            <person name="Berges H."/>
            <person name="Niebel A."/>
            <person name="Buitink J."/>
            <person name="Frugier F."/>
            <person name="Benhamed M."/>
            <person name="Crespi M."/>
            <person name="Gouzy J."/>
            <person name="Gamas P."/>
        </authorList>
    </citation>
    <scope>NUCLEOTIDE SEQUENCE [LARGE SCALE GENOMIC DNA]</scope>
    <source>
        <strain evidence="3">cv. Jemalong A17</strain>
    </source>
</reference>
<dbReference type="GO" id="GO:0003723">
    <property type="term" value="F:RNA binding"/>
    <property type="evidence" value="ECO:0007669"/>
    <property type="project" value="InterPro"/>
</dbReference>
<evidence type="ECO:0000256" key="1">
    <source>
        <dbReference type="SAM" id="Phobius"/>
    </source>
</evidence>
<dbReference type="PROSITE" id="PS51257">
    <property type="entry name" value="PROKAR_LIPOPROTEIN"/>
    <property type="match status" value="1"/>
</dbReference>
<dbReference type="PANTHER" id="PTHR47926:SF347">
    <property type="entry name" value="PENTATRICOPEPTIDE REPEAT-CONTAINING PROTEIN"/>
    <property type="match status" value="1"/>
</dbReference>
<protein>
    <submittedName>
        <fullName evidence="2">Putative pentatricopeptide</fullName>
    </submittedName>
</protein>
<keyword evidence="1" id="KW-0472">Membrane</keyword>
<dbReference type="Gene3D" id="1.25.40.10">
    <property type="entry name" value="Tetratricopeptide repeat domain"/>
    <property type="match status" value="1"/>
</dbReference>
<dbReference type="InterPro" id="IPR046960">
    <property type="entry name" value="PPR_At4g14850-like_plant"/>
</dbReference>
<proteinExistence type="predicted"/>
<dbReference type="PANTHER" id="PTHR47926">
    <property type="entry name" value="PENTATRICOPEPTIDE REPEAT-CONTAINING PROTEIN"/>
    <property type="match status" value="1"/>
</dbReference>